<feature type="domain" description="OBG-type G" evidence="10">
    <location>
        <begin position="167"/>
        <end position="338"/>
    </location>
</feature>
<feature type="domain" description="Obg" evidence="12">
    <location>
        <begin position="8"/>
        <end position="166"/>
    </location>
</feature>
<keyword evidence="7 9" id="KW-0460">Magnesium</keyword>
<dbReference type="CDD" id="cd01898">
    <property type="entry name" value="Obg"/>
    <property type="match status" value="1"/>
</dbReference>
<dbReference type="NCBIfam" id="NF008956">
    <property type="entry name" value="PRK12299.1"/>
    <property type="match status" value="1"/>
</dbReference>
<comment type="subunit">
    <text evidence="9">Monomer.</text>
</comment>
<dbReference type="EMBL" id="CP141614">
    <property type="protein sequence ID" value="WRP13570.1"/>
    <property type="molecule type" value="Genomic_DNA"/>
</dbReference>
<dbReference type="Gene3D" id="3.30.300.350">
    <property type="entry name" value="GTP-binding protein OBG, C-terminal domain"/>
    <property type="match status" value="1"/>
</dbReference>
<feature type="binding site" evidence="9">
    <location>
        <begin position="173"/>
        <end position="180"/>
    </location>
    <ligand>
        <name>GTP</name>
        <dbReference type="ChEBI" id="CHEBI:37565"/>
    </ligand>
</feature>
<evidence type="ECO:0000256" key="3">
    <source>
        <dbReference type="ARBA" id="ARBA00022490"/>
    </source>
</evidence>
<dbReference type="HAMAP" id="MF_01454">
    <property type="entry name" value="GTPase_Obg"/>
    <property type="match status" value="1"/>
</dbReference>
<sequence length="450" mass="48826">MQGPAREARLVDEAVVEVQAGDGGNGVISFRRERYVPRGGPDGGDGGRGGHVYLEADPRLLTLLDFRYRRHFRAGRGGHGSGARKRGRDGEDLVVRVPVGTVVYDADTGERLADLAEPGVRVRVARGGRGGRGNARFATPTRQAPRLAEAGDPGECRRLRLELQLLADVGLVGPPNAGKSSLLAACSNARPKIAAYPFTTLAPNLGLVRVGETASFVMADIPGLVEGAHRGVGLGHAFLRHVRRTRVLVLVVDASAQDRIDPLDAVAMTRQELERYDPELARRPTLVAANKMDLPEARARWDTLREALARRGLEALPISAATGRGVPELVARAYAWLMASAPPGSQRQAAEGRPEADGVPAAGIRVVRSTGAGRRSLRHVEVERTEQGWVLKAPWLERLAARLDLEGQLDARPYLYDVLRRARVLDRLRQRGAVAGDPVWIGDRMLPYRE</sequence>
<dbReference type="Proteomes" id="UP001333102">
    <property type="component" value="Chromosome"/>
</dbReference>
<dbReference type="InterPro" id="IPR006073">
    <property type="entry name" value="GTP-bd"/>
</dbReference>
<keyword evidence="8 9" id="KW-0342">GTP-binding</keyword>
<keyword evidence="3 9" id="KW-0963">Cytoplasm</keyword>
<evidence type="ECO:0000259" key="10">
    <source>
        <dbReference type="PROSITE" id="PS51710"/>
    </source>
</evidence>
<proteinExistence type="inferred from homology"/>
<protein>
    <recommendedName>
        <fullName evidence="9">GTPase Obg</fullName>
        <ecNumber evidence="9">3.6.5.-</ecNumber>
    </recommendedName>
    <alternativeName>
        <fullName evidence="9">GTP-binding protein Obg</fullName>
    </alternativeName>
</protein>
<feature type="domain" description="OCT" evidence="11">
    <location>
        <begin position="372"/>
        <end position="450"/>
    </location>
</feature>
<dbReference type="Pfam" id="PF09269">
    <property type="entry name" value="DUF1967"/>
    <property type="match status" value="1"/>
</dbReference>
<dbReference type="SUPFAM" id="SSF102741">
    <property type="entry name" value="Obg GTP-binding protein C-terminal domain"/>
    <property type="match status" value="1"/>
</dbReference>
<comment type="cofactor">
    <cofactor evidence="1 9">
        <name>Mg(2+)</name>
        <dbReference type="ChEBI" id="CHEBI:18420"/>
    </cofactor>
</comment>
<accession>A0ABZ1BL68</accession>
<dbReference type="InterPro" id="IPR031167">
    <property type="entry name" value="G_OBG"/>
</dbReference>
<dbReference type="SUPFAM" id="SSF82051">
    <property type="entry name" value="Obg GTP-binding protein N-terminal domain"/>
    <property type="match status" value="1"/>
</dbReference>
<organism evidence="13 14">
    <name type="scientific">Geochorda subterranea</name>
    <dbReference type="NCBI Taxonomy" id="3109564"/>
    <lineage>
        <taxon>Bacteria</taxon>
        <taxon>Bacillati</taxon>
        <taxon>Bacillota</taxon>
        <taxon>Limnochordia</taxon>
        <taxon>Limnochordales</taxon>
        <taxon>Geochordaceae</taxon>
        <taxon>Geochorda</taxon>
    </lineage>
</organism>
<evidence type="ECO:0000256" key="8">
    <source>
        <dbReference type="ARBA" id="ARBA00023134"/>
    </source>
</evidence>
<dbReference type="PROSITE" id="PS51710">
    <property type="entry name" value="G_OBG"/>
    <property type="match status" value="1"/>
</dbReference>
<evidence type="ECO:0000259" key="12">
    <source>
        <dbReference type="PROSITE" id="PS51883"/>
    </source>
</evidence>
<dbReference type="InterPro" id="IPR045086">
    <property type="entry name" value="OBG_GTPase"/>
</dbReference>
<dbReference type="InterPro" id="IPR006169">
    <property type="entry name" value="GTP1_OBG_dom"/>
</dbReference>
<feature type="binding site" evidence="9">
    <location>
        <begin position="220"/>
        <end position="223"/>
    </location>
    <ligand>
        <name>GTP</name>
        <dbReference type="ChEBI" id="CHEBI:37565"/>
    </ligand>
</feature>
<reference evidence="14" key="1">
    <citation type="submission" date="2023-12" db="EMBL/GenBank/DDBJ databases">
        <title>Novel isolates from deep terrestrial aquifers shed light on the physiology and ecology of the class Limnochordia.</title>
        <authorList>
            <person name="Karnachuk O.V."/>
            <person name="Lukina A.P."/>
            <person name="Avakyan M.R."/>
            <person name="Kadnikov V."/>
            <person name="Begmatov S."/>
            <person name="Beletsky A.V."/>
            <person name="Mardanov A.V."/>
            <person name="Ravin N.V."/>
        </authorList>
    </citation>
    <scope>NUCLEOTIDE SEQUENCE [LARGE SCALE GENOMIC DNA]</scope>
    <source>
        <strain evidence="14">LN</strain>
    </source>
</reference>
<dbReference type="NCBIfam" id="NF008954">
    <property type="entry name" value="PRK12296.1"/>
    <property type="match status" value="1"/>
</dbReference>
<name>A0ABZ1BL68_9FIRM</name>
<feature type="binding site" evidence="9">
    <location>
        <position position="180"/>
    </location>
    <ligand>
        <name>Mg(2+)</name>
        <dbReference type="ChEBI" id="CHEBI:18420"/>
    </ligand>
</feature>
<comment type="subcellular location">
    <subcellularLocation>
        <location evidence="9">Cytoplasm</location>
    </subcellularLocation>
</comment>
<dbReference type="PROSITE" id="PS51883">
    <property type="entry name" value="OBG"/>
    <property type="match status" value="1"/>
</dbReference>
<dbReference type="InterPro" id="IPR036726">
    <property type="entry name" value="GTP1_OBG_dom_sf"/>
</dbReference>
<keyword evidence="5 9" id="KW-0547">Nucleotide-binding</keyword>
<comment type="function">
    <text evidence="9">An essential GTPase which binds GTP, GDP and possibly (p)ppGpp with moderate affinity, with high nucleotide exchange rates and a fairly low GTP hydrolysis rate. Plays a role in control of the cell cycle, stress response, ribosome biogenesis and in those bacteria that undergo differentiation, in morphogenesis control.</text>
</comment>
<dbReference type="PROSITE" id="PS51881">
    <property type="entry name" value="OCT"/>
    <property type="match status" value="1"/>
</dbReference>
<evidence type="ECO:0000256" key="1">
    <source>
        <dbReference type="ARBA" id="ARBA00001946"/>
    </source>
</evidence>
<dbReference type="PANTHER" id="PTHR11702">
    <property type="entry name" value="DEVELOPMENTALLY REGULATED GTP-BINDING PROTEIN-RELATED"/>
    <property type="match status" value="1"/>
</dbReference>
<evidence type="ECO:0000256" key="7">
    <source>
        <dbReference type="ARBA" id="ARBA00022842"/>
    </source>
</evidence>
<evidence type="ECO:0000256" key="5">
    <source>
        <dbReference type="ARBA" id="ARBA00022741"/>
    </source>
</evidence>
<dbReference type="InterPro" id="IPR015349">
    <property type="entry name" value="OCT_dom"/>
</dbReference>
<dbReference type="RefSeq" id="WP_324667815.1">
    <property type="nucleotide sequence ID" value="NZ_CP141614.1"/>
</dbReference>
<dbReference type="InterPro" id="IPR006074">
    <property type="entry name" value="GTP1-OBG_CS"/>
</dbReference>
<evidence type="ECO:0000259" key="11">
    <source>
        <dbReference type="PROSITE" id="PS51881"/>
    </source>
</evidence>
<dbReference type="Gene3D" id="3.40.50.300">
    <property type="entry name" value="P-loop containing nucleotide triphosphate hydrolases"/>
    <property type="match status" value="1"/>
</dbReference>
<keyword evidence="14" id="KW-1185">Reference proteome</keyword>
<dbReference type="Pfam" id="PF01018">
    <property type="entry name" value="GTP1_OBG"/>
    <property type="match status" value="1"/>
</dbReference>
<dbReference type="NCBIfam" id="TIGR02729">
    <property type="entry name" value="Obg_CgtA"/>
    <property type="match status" value="1"/>
</dbReference>
<dbReference type="InterPro" id="IPR036346">
    <property type="entry name" value="GTP-bd_prot_GTP1/OBG_C_sf"/>
</dbReference>
<dbReference type="Gene3D" id="2.70.210.12">
    <property type="entry name" value="GTP1/OBG domain"/>
    <property type="match status" value="1"/>
</dbReference>
<dbReference type="InterPro" id="IPR014100">
    <property type="entry name" value="GTP-bd_Obg/CgtA"/>
</dbReference>
<dbReference type="SUPFAM" id="SSF52540">
    <property type="entry name" value="P-loop containing nucleoside triphosphate hydrolases"/>
    <property type="match status" value="1"/>
</dbReference>
<dbReference type="PROSITE" id="PS00905">
    <property type="entry name" value="GTP1_OBG"/>
    <property type="match status" value="1"/>
</dbReference>
<evidence type="ECO:0000256" key="4">
    <source>
        <dbReference type="ARBA" id="ARBA00022723"/>
    </source>
</evidence>
<dbReference type="InterPro" id="IPR027417">
    <property type="entry name" value="P-loop_NTPase"/>
</dbReference>
<feature type="binding site" evidence="9">
    <location>
        <begin position="198"/>
        <end position="202"/>
    </location>
    <ligand>
        <name>GTP</name>
        <dbReference type="ChEBI" id="CHEBI:37565"/>
    </ligand>
</feature>
<evidence type="ECO:0000256" key="6">
    <source>
        <dbReference type="ARBA" id="ARBA00022801"/>
    </source>
</evidence>
<evidence type="ECO:0000313" key="13">
    <source>
        <dbReference type="EMBL" id="WRP13570.1"/>
    </source>
</evidence>
<keyword evidence="4 9" id="KW-0479">Metal-binding</keyword>
<evidence type="ECO:0000256" key="2">
    <source>
        <dbReference type="ARBA" id="ARBA00007699"/>
    </source>
</evidence>
<feature type="binding site" evidence="9">
    <location>
        <begin position="319"/>
        <end position="321"/>
    </location>
    <ligand>
        <name>GTP</name>
        <dbReference type="ChEBI" id="CHEBI:37565"/>
    </ligand>
</feature>
<gene>
    <name evidence="13" type="primary">obgE</name>
    <name evidence="9" type="synonym">obg</name>
    <name evidence="13" type="ORF">VLY81_08905</name>
</gene>
<evidence type="ECO:0000256" key="9">
    <source>
        <dbReference type="HAMAP-Rule" id="MF_01454"/>
    </source>
</evidence>
<feature type="binding site" evidence="9">
    <location>
        <position position="200"/>
    </location>
    <ligand>
        <name>Mg(2+)</name>
        <dbReference type="ChEBI" id="CHEBI:18420"/>
    </ligand>
</feature>
<evidence type="ECO:0000313" key="14">
    <source>
        <dbReference type="Proteomes" id="UP001333102"/>
    </source>
</evidence>
<dbReference type="PRINTS" id="PR00326">
    <property type="entry name" value="GTP1OBG"/>
</dbReference>
<dbReference type="Pfam" id="PF01926">
    <property type="entry name" value="MMR_HSR1"/>
    <property type="match status" value="1"/>
</dbReference>
<dbReference type="PANTHER" id="PTHR11702:SF31">
    <property type="entry name" value="MITOCHONDRIAL RIBOSOME-ASSOCIATED GTPASE 2"/>
    <property type="match status" value="1"/>
</dbReference>
<feature type="binding site" evidence="9">
    <location>
        <begin position="290"/>
        <end position="293"/>
    </location>
    <ligand>
        <name>GTP</name>
        <dbReference type="ChEBI" id="CHEBI:37565"/>
    </ligand>
</feature>
<keyword evidence="6 9" id="KW-0378">Hydrolase</keyword>
<dbReference type="EC" id="3.6.5.-" evidence="9"/>
<dbReference type="NCBIfam" id="NF008955">
    <property type="entry name" value="PRK12297.1"/>
    <property type="match status" value="1"/>
</dbReference>
<comment type="similarity">
    <text evidence="2 9">Belongs to the TRAFAC class OBG-HflX-like GTPase superfamily. OBG GTPase family.</text>
</comment>